<evidence type="ECO:0000256" key="7">
    <source>
        <dbReference type="ARBA" id="ARBA00022723"/>
    </source>
</evidence>
<dbReference type="Gene3D" id="1.10.150.20">
    <property type="entry name" value="5' to 3' exonuclease, C-terminal subdomain"/>
    <property type="match status" value="1"/>
</dbReference>
<evidence type="ECO:0000256" key="5">
    <source>
        <dbReference type="ARBA" id="ARBA00022695"/>
    </source>
</evidence>
<dbReference type="PANTHER" id="PTHR11076:SF33">
    <property type="entry name" value="DNA POLYMERASE KAPPA"/>
    <property type="match status" value="1"/>
</dbReference>
<dbReference type="InterPro" id="IPR001126">
    <property type="entry name" value="UmuC"/>
</dbReference>
<evidence type="ECO:0000313" key="14">
    <source>
        <dbReference type="EMBL" id="HFC92617.1"/>
    </source>
</evidence>
<evidence type="ECO:0000259" key="13">
    <source>
        <dbReference type="PROSITE" id="PS50173"/>
    </source>
</evidence>
<feature type="non-terminal residue" evidence="14">
    <location>
        <position position="1"/>
    </location>
</feature>
<evidence type="ECO:0000256" key="8">
    <source>
        <dbReference type="ARBA" id="ARBA00022763"/>
    </source>
</evidence>
<dbReference type="AlphaFoldDB" id="A0A7V2WVE2"/>
<dbReference type="InterPro" id="IPR053848">
    <property type="entry name" value="IMS_HHH_1"/>
</dbReference>
<dbReference type="GO" id="GO:0006281">
    <property type="term" value="P:DNA repair"/>
    <property type="evidence" value="ECO:0007669"/>
    <property type="project" value="UniProtKB-KW"/>
</dbReference>
<feature type="domain" description="UmuC" evidence="13">
    <location>
        <begin position="1"/>
        <end position="38"/>
    </location>
</feature>
<dbReference type="SUPFAM" id="SSF56672">
    <property type="entry name" value="DNA/RNA polymerases"/>
    <property type="match status" value="1"/>
</dbReference>
<dbReference type="Proteomes" id="UP000885750">
    <property type="component" value="Unassembled WGS sequence"/>
</dbReference>
<dbReference type="Gene3D" id="3.30.1490.100">
    <property type="entry name" value="DNA polymerase, Y-family, little finger domain"/>
    <property type="match status" value="1"/>
</dbReference>
<dbReference type="GO" id="GO:0042276">
    <property type="term" value="P:error-prone translesion synthesis"/>
    <property type="evidence" value="ECO:0007669"/>
    <property type="project" value="TreeGrafter"/>
</dbReference>
<protein>
    <submittedName>
        <fullName evidence="14">DNA polymerase IV</fullName>
    </submittedName>
</protein>
<evidence type="ECO:0000256" key="12">
    <source>
        <dbReference type="ARBA" id="ARBA00023204"/>
    </source>
</evidence>
<sequence>LAKIASDWRKPNAQFVITPDKINDFILKLPVSKIFGVGKVTEKKMAAMGIFNCSDLQAYSEQQLSQHFGRFGIRLYQLARGIDDREVKIHRIRKSLSVEETYPQDLPNLEACLLEIPDLFRQLMERLQRARQSQVLQQKTAIIKIRFNDFETTTLQLSSTRLNKQIFYKLCTKAWKRGKRPVRLIGIGVRFYPPDTAVQIEFDF</sequence>
<dbReference type="Gene3D" id="3.30.70.270">
    <property type="match status" value="1"/>
</dbReference>
<dbReference type="EMBL" id="DRMS01000274">
    <property type="protein sequence ID" value="HFC92617.1"/>
    <property type="molecule type" value="Genomic_DNA"/>
</dbReference>
<proteinExistence type="inferred from homology"/>
<dbReference type="GO" id="GO:0006260">
    <property type="term" value="P:DNA replication"/>
    <property type="evidence" value="ECO:0007669"/>
    <property type="project" value="UniProtKB-KW"/>
</dbReference>
<keyword evidence="11" id="KW-0238">DNA-binding</keyword>
<organism evidence="14">
    <name type="scientific">Leucothrix mucor</name>
    <dbReference type="NCBI Taxonomy" id="45248"/>
    <lineage>
        <taxon>Bacteria</taxon>
        <taxon>Pseudomonadati</taxon>
        <taxon>Pseudomonadota</taxon>
        <taxon>Gammaproteobacteria</taxon>
        <taxon>Thiotrichales</taxon>
        <taxon>Thiotrichaceae</taxon>
        <taxon>Leucothrix</taxon>
    </lineage>
</organism>
<dbReference type="InterPro" id="IPR043128">
    <property type="entry name" value="Rev_trsase/Diguanyl_cyclase"/>
</dbReference>
<evidence type="ECO:0000256" key="3">
    <source>
        <dbReference type="ARBA" id="ARBA00022490"/>
    </source>
</evidence>
<dbReference type="InterPro" id="IPR017961">
    <property type="entry name" value="DNA_pol_Y-fam_little_finger"/>
</dbReference>
<keyword evidence="7" id="KW-0479">Metal-binding</keyword>
<accession>A0A7V2WVE2</accession>
<dbReference type="FunFam" id="1.10.150.20:FF:000019">
    <property type="entry name" value="DNA polymerase IV"/>
    <property type="match status" value="1"/>
</dbReference>
<dbReference type="InterPro" id="IPR050116">
    <property type="entry name" value="DNA_polymerase-Y"/>
</dbReference>
<dbReference type="GO" id="GO:0046872">
    <property type="term" value="F:metal ion binding"/>
    <property type="evidence" value="ECO:0007669"/>
    <property type="project" value="UniProtKB-KW"/>
</dbReference>
<keyword evidence="3" id="KW-0963">Cytoplasm</keyword>
<dbReference type="GO" id="GO:0005829">
    <property type="term" value="C:cytosol"/>
    <property type="evidence" value="ECO:0007669"/>
    <property type="project" value="TreeGrafter"/>
</dbReference>
<dbReference type="PROSITE" id="PS50173">
    <property type="entry name" value="UMUC"/>
    <property type="match status" value="1"/>
</dbReference>
<dbReference type="GO" id="GO:0003887">
    <property type="term" value="F:DNA-directed DNA polymerase activity"/>
    <property type="evidence" value="ECO:0007669"/>
    <property type="project" value="UniProtKB-KW"/>
</dbReference>
<dbReference type="GO" id="GO:0009432">
    <property type="term" value="P:SOS response"/>
    <property type="evidence" value="ECO:0007669"/>
    <property type="project" value="TreeGrafter"/>
</dbReference>
<evidence type="ECO:0000256" key="2">
    <source>
        <dbReference type="ARBA" id="ARBA00022457"/>
    </source>
</evidence>
<dbReference type="InterPro" id="IPR043502">
    <property type="entry name" value="DNA/RNA_pol_sf"/>
</dbReference>
<evidence type="ECO:0000256" key="10">
    <source>
        <dbReference type="ARBA" id="ARBA00022932"/>
    </source>
</evidence>
<keyword evidence="12" id="KW-0234">DNA repair</keyword>
<keyword evidence="4" id="KW-0808">Transferase</keyword>
<dbReference type="InterPro" id="IPR036775">
    <property type="entry name" value="DNA_pol_Y-fam_lit_finger_sf"/>
</dbReference>
<dbReference type="GO" id="GO:0003684">
    <property type="term" value="F:damaged DNA binding"/>
    <property type="evidence" value="ECO:0007669"/>
    <property type="project" value="InterPro"/>
</dbReference>
<keyword evidence="6" id="KW-0235">DNA replication</keyword>
<comment type="similarity">
    <text evidence="1">Belongs to the DNA polymerase type-Y family.</text>
</comment>
<evidence type="ECO:0000256" key="6">
    <source>
        <dbReference type="ARBA" id="ARBA00022705"/>
    </source>
</evidence>
<dbReference type="Pfam" id="PF11799">
    <property type="entry name" value="IMS_C"/>
    <property type="match status" value="1"/>
</dbReference>
<dbReference type="Pfam" id="PF21999">
    <property type="entry name" value="IMS_HHH_1"/>
    <property type="match status" value="1"/>
</dbReference>
<gene>
    <name evidence="14" type="ORF">ENJ51_07375</name>
</gene>
<evidence type="ECO:0000256" key="1">
    <source>
        <dbReference type="ARBA" id="ARBA00010945"/>
    </source>
</evidence>
<comment type="caution">
    <text evidence="14">The sequence shown here is derived from an EMBL/GenBank/DDBJ whole genome shotgun (WGS) entry which is preliminary data.</text>
</comment>
<evidence type="ECO:0000256" key="9">
    <source>
        <dbReference type="ARBA" id="ARBA00022842"/>
    </source>
</evidence>
<dbReference type="SUPFAM" id="SSF100879">
    <property type="entry name" value="Lesion bypass DNA polymerase (Y-family), little finger domain"/>
    <property type="match status" value="1"/>
</dbReference>
<name>A0A7V2WVE2_LEUMU</name>
<evidence type="ECO:0000256" key="4">
    <source>
        <dbReference type="ARBA" id="ARBA00022679"/>
    </source>
</evidence>
<keyword evidence="5" id="KW-0548">Nucleotidyltransferase</keyword>
<dbReference type="PANTHER" id="PTHR11076">
    <property type="entry name" value="DNA REPAIR POLYMERASE UMUC / TRANSFERASE FAMILY MEMBER"/>
    <property type="match status" value="1"/>
</dbReference>
<keyword evidence="9" id="KW-0460">Magnesium</keyword>
<keyword evidence="10" id="KW-0239">DNA-directed DNA polymerase</keyword>
<keyword evidence="8" id="KW-0227">DNA damage</keyword>
<reference evidence="14" key="1">
    <citation type="journal article" date="2020" name="mSystems">
        <title>Genome- and Community-Level Interaction Insights into Carbon Utilization and Element Cycling Functions of Hydrothermarchaeota in Hydrothermal Sediment.</title>
        <authorList>
            <person name="Zhou Z."/>
            <person name="Liu Y."/>
            <person name="Xu W."/>
            <person name="Pan J."/>
            <person name="Luo Z.H."/>
            <person name="Li M."/>
        </authorList>
    </citation>
    <scope>NUCLEOTIDE SEQUENCE [LARGE SCALE GENOMIC DNA]</scope>
    <source>
        <strain evidence="14">HyVt-493</strain>
    </source>
</reference>
<keyword evidence="2" id="KW-0515">Mutator protein</keyword>
<evidence type="ECO:0000256" key="11">
    <source>
        <dbReference type="ARBA" id="ARBA00023125"/>
    </source>
</evidence>